<dbReference type="SUPFAM" id="SSF53474">
    <property type="entry name" value="alpha/beta-Hydrolases"/>
    <property type="match status" value="1"/>
</dbReference>
<dbReference type="Proteomes" id="UP001373714">
    <property type="component" value="Unassembled WGS sequence"/>
</dbReference>
<dbReference type="AlphaFoldDB" id="A0AAV9VGK0"/>
<proteinExistence type="predicted"/>
<comment type="caution">
    <text evidence="2">The sequence shown here is derived from an EMBL/GenBank/DDBJ whole genome shotgun (WGS) entry which is preliminary data.</text>
</comment>
<dbReference type="InterPro" id="IPR002925">
    <property type="entry name" value="Dienelactn_hydro"/>
</dbReference>
<dbReference type="Gene3D" id="3.40.50.1820">
    <property type="entry name" value="alpha/beta hydrolase"/>
    <property type="match status" value="1"/>
</dbReference>
<organism evidence="2 3">
    <name type="scientific">Orbilia blumenaviensis</name>
    <dbReference type="NCBI Taxonomy" id="1796055"/>
    <lineage>
        <taxon>Eukaryota</taxon>
        <taxon>Fungi</taxon>
        <taxon>Dikarya</taxon>
        <taxon>Ascomycota</taxon>
        <taxon>Pezizomycotina</taxon>
        <taxon>Orbiliomycetes</taxon>
        <taxon>Orbiliales</taxon>
        <taxon>Orbiliaceae</taxon>
        <taxon>Orbilia</taxon>
    </lineage>
</organism>
<feature type="domain" description="Dienelactone hydrolase" evidence="1">
    <location>
        <begin position="117"/>
        <end position="334"/>
    </location>
</feature>
<dbReference type="InterPro" id="IPR029058">
    <property type="entry name" value="AB_hydrolase_fold"/>
</dbReference>
<dbReference type="PANTHER" id="PTHR47668:SF1">
    <property type="entry name" value="DIENELACTONE HYDROLASE DOMAIN-CONTAINING PROTEIN-RELATED"/>
    <property type="match status" value="1"/>
</dbReference>
<reference evidence="2 3" key="1">
    <citation type="submission" date="2019-10" db="EMBL/GenBank/DDBJ databases">
        <authorList>
            <person name="Palmer J.M."/>
        </authorList>
    </citation>
    <scope>NUCLEOTIDE SEQUENCE [LARGE SCALE GENOMIC DNA]</scope>
    <source>
        <strain evidence="2 3">TWF730</strain>
    </source>
</reference>
<name>A0AAV9VGK0_9PEZI</name>
<dbReference type="GO" id="GO:0016787">
    <property type="term" value="F:hydrolase activity"/>
    <property type="evidence" value="ECO:0007669"/>
    <property type="project" value="InterPro"/>
</dbReference>
<evidence type="ECO:0000313" key="3">
    <source>
        <dbReference type="Proteomes" id="UP001373714"/>
    </source>
</evidence>
<gene>
    <name evidence="2" type="ORF">TWF730_004884</name>
</gene>
<dbReference type="EMBL" id="JAVHNS010000002">
    <property type="protein sequence ID" value="KAK6361140.1"/>
    <property type="molecule type" value="Genomic_DNA"/>
</dbReference>
<keyword evidence="3" id="KW-1185">Reference proteome</keyword>
<accession>A0AAV9VGK0</accession>
<evidence type="ECO:0000313" key="2">
    <source>
        <dbReference type="EMBL" id="KAK6361140.1"/>
    </source>
</evidence>
<dbReference type="PANTHER" id="PTHR47668">
    <property type="entry name" value="DIENELACTONE HYDROLASE FAMILY PROTEIN (AFU_ORTHOLOGUE AFUA_6G01940)"/>
    <property type="match status" value="1"/>
</dbReference>
<sequence>MMSQWLGFGRGYPSSLRKAVRGVSEQTFRPAPPDYNYLDIFIGPLIPPSSFQYTTTAVQSIATTYTHSCIRTNSYLGLEFIIFTMDKVCEACKTLPPILDQDIYQEKGGYEDVSGLNCYIAAPQPAPKTGILFIYDIFGYFKQNLQGADILALTDPGHVVVMPDFFFGKPMDMKLFESPEGKEALGSFFQNEANLEKTRTNALKVLEGLKEKFPTVKAWGIFGLCWGGKATTVISKDPTSGFAASAQAHPAMLDPKDFTDFPVPHLCLSSMHEDKADAETINNILNSRNDGSFGTIYPNDIHGWMGARSNLKNEAEKESYEKGYAEVVEFFKKTLS</sequence>
<protein>
    <recommendedName>
        <fullName evidence="1">Dienelactone hydrolase domain-containing protein</fullName>
    </recommendedName>
</protein>
<dbReference type="Pfam" id="PF01738">
    <property type="entry name" value="DLH"/>
    <property type="match status" value="1"/>
</dbReference>
<evidence type="ECO:0000259" key="1">
    <source>
        <dbReference type="Pfam" id="PF01738"/>
    </source>
</evidence>